<dbReference type="EMBL" id="SNRW01003855">
    <property type="protein sequence ID" value="KAA6388766.1"/>
    <property type="molecule type" value="Genomic_DNA"/>
</dbReference>
<reference evidence="3 4" key="1">
    <citation type="submission" date="2019-03" db="EMBL/GenBank/DDBJ databases">
        <title>Single cell metagenomics reveals metabolic interactions within the superorganism composed of flagellate Streblomastix strix and complex community of Bacteroidetes bacteria on its surface.</title>
        <authorList>
            <person name="Treitli S.C."/>
            <person name="Kolisko M."/>
            <person name="Husnik F."/>
            <person name="Keeling P."/>
            <person name="Hampl V."/>
        </authorList>
    </citation>
    <scope>NUCLEOTIDE SEQUENCE [LARGE SCALE GENOMIC DNA]</scope>
    <source>
        <strain evidence="3">ST1C</strain>
    </source>
</reference>
<feature type="compositionally biased region" description="Acidic residues" evidence="1">
    <location>
        <begin position="2115"/>
        <end position="2127"/>
    </location>
</feature>
<feature type="compositionally biased region" description="Basic and acidic residues" evidence="1">
    <location>
        <begin position="1961"/>
        <end position="1971"/>
    </location>
</feature>
<dbReference type="SUPFAM" id="SSF56672">
    <property type="entry name" value="DNA/RNA polymerases"/>
    <property type="match status" value="1"/>
</dbReference>
<feature type="region of interest" description="Disordered" evidence="1">
    <location>
        <begin position="1934"/>
        <end position="2127"/>
    </location>
</feature>
<comment type="caution">
    <text evidence="3">The sequence shown here is derived from an EMBL/GenBank/DDBJ whole genome shotgun (WGS) entry which is preliminary data.</text>
</comment>
<feature type="compositionally biased region" description="Basic residues" evidence="1">
    <location>
        <begin position="2028"/>
        <end position="2038"/>
    </location>
</feature>
<protein>
    <recommendedName>
        <fullName evidence="2">Reverse transcriptase domain-containing protein</fullName>
    </recommendedName>
</protein>
<feature type="compositionally biased region" description="Basic residues" evidence="1">
    <location>
        <begin position="42"/>
        <end position="54"/>
    </location>
</feature>
<evidence type="ECO:0000259" key="2">
    <source>
        <dbReference type="PROSITE" id="PS50878"/>
    </source>
</evidence>
<dbReference type="PANTHER" id="PTHR47027">
    <property type="entry name" value="REVERSE TRANSCRIPTASE DOMAIN-CONTAINING PROTEIN"/>
    <property type="match status" value="1"/>
</dbReference>
<gene>
    <name evidence="3" type="ORF">EZS28_015708</name>
</gene>
<accession>A0A5J4W2L0</accession>
<sequence>MGYPRYIALPDMPDNFLTKPQKRPRENEEIKQKKKEENDRKSRVRRRQYTHGRHPNPDTTYENEDEDQNTIEIEDDSNSADNKDKEKEKDDESSSSSSQNSLEQIQRKNLKKSIWQQNNFANDNSANIINNNSTFLPPPPPKPLLFMPLARQLSAFKIDLFNTAATVIDTPIELRKPNPIIVRRVHVTSIGIPHYVVTAFYPTRDDLADENNLPIQLQVQPQVIRPQFFCQTCNPNIRESDWDTEIFTSLRQPWRKQHDAISLPPPTVLGSNIPQLFDFTILTEDRKWIHPIILKDLEFRYSLSPTQRNMHVLSAANRSLINAHSTTQIARIFLANWKPEESSCYIKELKDENPNASILELQQLSTLVYPERTGIDPIFVDFRLITRTANLIRLLAQVTRYCGILYIMNIPPNRADMIMKGALFTEAEIHENEALLLYFATATLAGVYSNIKTIFNQCFYGAKLYEIPMPLPIELFAPADFDAPLPTELLTELMRRHQLPEILYATDSSIFEKSAIDQLAKNKRIWQTRLFVISQCKLYSGGEITTRQRFMRPFLLFKAEQEIDGQMRRWETLNITMTNNGRTLTDLIHQEQELTQGLKGGGKNNRNVNTLPIPIFQFFLYDHDFDISRRCCQQHQSKMIRDDIADELEEQNKEIKNDKDFAYTVTAISKISILKEYKQWLDYIQQHHPIIKQQAVIAPKQLQRGVNAPRNIIAKPQPKTNTFFWSKHDADALAFVNRPTAPPIINPINHDNKGKFKPYGDQLKYEDVIIVDPAERGRTYWNDRDNTSYSDILQALSAPLLLKATTDIDAIALGADENEKKARMEKAEESCALLYSIQRFIHDKLDADRDRQRLRFARAPKAKQKNQESAKLKKAKQSFFQSEMQNDPEEQDDEDSEAYEFNSNEHQAVGETAFLQPTLYKRQLAAKRAEVITYRSSELETGYIKSIISADQILNITESAITQANAKCTRGQIGDATAHIFDTAQGAQRLPQCQETFEKLQKLHKQISENENISLEQPQQDEGAPSADTILAKFSFDFFMKQISSLKSGSASGASGWNVDAIKMLTHKSEPYAQLLYQYFASMLKAKFFPKCSFVGSAIGITKPGKDKPRPICIPEAFDKLLAKIILHLEDDAYKRSIPETQNGVRKQWGGEKIIATLQTAIDIQKLSFAENPKAELIIIQTDISGAFDNVNWEQLLAQLAKAQMSEIGLSYMTQYFQKQQLFHFTPSEAMKIKCQTGVPQGNPMSPANFAIITAQLSQAIIDAKNSQFQNGKQMTIGNFAEWMPAIFSYMDDLFIIAASRNQAKNLLEIAEQELAKIHMSFNYSKCNALWVREGVIQPNEADIITQMGGTIKAKEYLQVLGIPVTQSQDIRDQEFIKISASALQADDVASLLFTQNFLNVDRYCIVSRLTRFIQLTRVSHHLLEEFDTKHYRKITNATRAQPDVDPRISNLPIKKGGLGIPALLDIEQPALMSSYHKIIQDPTIAELLRSAGILNVQNLSDRWREQSEKLGICQNHASRTFEFILNWYETQDKLEQAKKKMSQHALWILLIEEKRNQIINEFKLKDKKLAMRLQASSLGSISGAHYQCLGSSSRTRLLDAEVTDSIDDTLLSKKGDQELKQKYLEVTKSDPNMKCPLCGSRWETYHPTNCQTNGPIRTNRHTLEKRLICDQYKKIPRLHIEMEKPGQPQPSENRNENIRQPQPSENRNENIRQPQSSENRNENIRQPPQSEILIPDFTFTWDSLGQQYEIQRKLLGGFERQYNGNLCKCAFDLVIKDEDAQTAGAKNPIQIAISAEKEKAEKYAKFESVNHFKCIGVCITTRGTFGPNMLELLNFLKQSGKIHRIKFNISQFKKELMCVIRKADTAMRSFYRGQIFSIMQKNYNAERKERETSALVAQSTQEAMFIRGFKPLNEEERIIATYNDSCIASRVMKKRNQESKQQKQIEDNENFAKQAQAKNQRKEMEKEKQRGNAKQKMNISQKGVGEPLLPDPPSSQQISLGDKKQPIIIQDLEKENEDFAKLPGAKTKPKFKQKQKLKQKDDPRNAKYQYNPSKMGKEVEKSPETIETEQVQIQDSNPPPPPILPLPTELPDQNLISELTSAKGNKAMWKNSEATEEELQNPDQEE</sequence>
<feature type="domain" description="Reverse transcriptase" evidence="2">
    <location>
        <begin position="1082"/>
        <end position="1365"/>
    </location>
</feature>
<evidence type="ECO:0000313" key="3">
    <source>
        <dbReference type="EMBL" id="KAA6388766.1"/>
    </source>
</evidence>
<proteinExistence type="predicted"/>
<dbReference type="Pfam" id="PF00078">
    <property type="entry name" value="RVT_1"/>
    <property type="match status" value="1"/>
</dbReference>
<dbReference type="Proteomes" id="UP000324800">
    <property type="component" value="Unassembled WGS sequence"/>
</dbReference>
<organism evidence="3 4">
    <name type="scientific">Streblomastix strix</name>
    <dbReference type="NCBI Taxonomy" id="222440"/>
    <lineage>
        <taxon>Eukaryota</taxon>
        <taxon>Metamonada</taxon>
        <taxon>Preaxostyla</taxon>
        <taxon>Oxymonadida</taxon>
        <taxon>Streblomastigidae</taxon>
        <taxon>Streblomastix</taxon>
    </lineage>
</organism>
<evidence type="ECO:0000256" key="1">
    <source>
        <dbReference type="SAM" id="MobiDB-lite"/>
    </source>
</evidence>
<dbReference type="PROSITE" id="PS50878">
    <property type="entry name" value="RT_POL"/>
    <property type="match status" value="1"/>
</dbReference>
<evidence type="ECO:0000313" key="4">
    <source>
        <dbReference type="Proteomes" id="UP000324800"/>
    </source>
</evidence>
<feature type="non-terminal residue" evidence="3">
    <location>
        <position position="2127"/>
    </location>
</feature>
<feature type="compositionally biased region" description="Basic and acidic residues" evidence="1">
    <location>
        <begin position="23"/>
        <end position="41"/>
    </location>
</feature>
<feature type="compositionally biased region" description="Polar residues" evidence="1">
    <location>
        <begin position="2095"/>
        <end position="2104"/>
    </location>
</feature>
<feature type="compositionally biased region" description="Basic and acidic residues" evidence="1">
    <location>
        <begin position="2002"/>
        <end position="2021"/>
    </location>
</feature>
<dbReference type="OrthoDB" id="5962029at2759"/>
<feature type="compositionally biased region" description="Basic and acidic residues" evidence="1">
    <location>
        <begin position="1936"/>
        <end position="1947"/>
    </location>
</feature>
<feature type="compositionally biased region" description="Acidic residues" evidence="1">
    <location>
        <begin position="886"/>
        <end position="898"/>
    </location>
</feature>
<dbReference type="InterPro" id="IPR043502">
    <property type="entry name" value="DNA/RNA_pol_sf"/>
</dbReference>
<feature type="region of interest" description="Disordered" evidence="1">
    <location>
        <begin position="857"/>
        <end position="900"/>
    </location>
</feature>
<name>A0A5J4W2L0_9EUKA</name>
<dbReference type="InterPro" id="IPR000477">
    <property type="entry name" value="RT_dom"/>
</dbReference>
<feature type="region of interest" description="Disordered" evidence="1">
    <location>
        <begin position="1684"/>
        <end position="1730"/>
    </location>
</feature>
<feature type="compositionally biased region" description="Acidic residues" evidence="1">
    <location>
        <begin position="61"/>
        <end position="78"/>
    </location>
</feature>
<feature type="region of interest" description="Disordered" evidence="1">
    <location>
        <begin position="1"/>
        <end position="106"/>
    </location>
</feature>
<feature type="compositionally biased region" description="Polar residues" evidence="1">
    <location>
        <begin position="1699"/>
        <end position="1730"/>
    </location>
</feature>
<dbReference type="PANTHER" id="PTHR47027:SF20">
    <property type="entry name" value="REVERSE TRANSCRIPTASE-LIKE PROTEIN WITH RNA-DIRECTED DNA POLYMERASE DOMAIN"/>
    <property type="match status" value="1"/>
</dbReference>
<feature type="compositionally biased region" description="Basic and acidic residues" evidence="1">
    <location>
        <begin position="81"/>
        <end position="92"/>
    </location>
</feature>
<feature type="compositionally biased region" description="Basic and acidic residues" evidence="1">
    <location>
        <begin position="2056"/>
        <end position="2065"/>
    </location>
</feature>